<reference evidence="3" key="1">
    <citation type="submission" date="2022-10" db="EMBL/GenBank/DDBJ databases">
        <title>Genome assembly of Pristionchus species.</title>
        <authorList>
            <person name="Yoshida K."/>
            <person name="Sommer R.J."/>
        </authorList>
    </citation>
    <scope>NUCLEOTIDE SEQUENCE [LARGE SCALE GENOMIC DNA]</scope>
    <source>
        <strain evidence="3">RS5460</strain>
    </source>
</reference>
<keyword evidence="1" id="KW-0812">Transmembrane</keyword>
<keyword evidence="1" id="KW-1133">Transmembrane helix</keyword>
<keyword evidence="1" id="KW-0472">Membrane</keyword>
<evidence type="ECO:0000313" key="2">
    <source>
        <dbReference type="EMBL" id="GMR36018.1"/>
    </source>
</evidence>
<feature type="transmembrane region" description="Helical" evidence="1">
    <location>
        <begin position="34"/>
        <end position="58"/>
    </location>
</feature>
<dbReference type="EMBL" id="BTRK01000002">
    <property type="protein sequence ID" value="GMR36018.1"/>
    <property type="molecule type" value="Genomic_DNA"/>
</dbReference>
<dbReference type="AlphaFoldDB" id="A0AAN5C3R8"/>
<sequence>MLPTRHFALRLWTTAIISTEFVDALSVDKDQMTAFLYLLIVLFLFFIILILSVCIHICRLSWTGIKERRGGNVDADAGELTECPREFHVRIERATESRSCREQSL</sequence>
<comment type="caution">
    <text evidence="2">The sequence shown here is derived from an EMBL/GenBank/DDBJ whole genome shotgun (WGS) entry which is preliminary data.</text>
</comment>
<keyword evidence="3" id="KW-1185">Reference proteome</keyword>
<organism evidence="2 3">
    <name type="scientific">Pristionchus mayeri</name>
    <dbReference type="NCBI Taxonomy" id="1317129"/>
    <lineage>
        <taxon>Eukaryota</taxon>
        <taxon>Metazoa</taxon>
        <taxon>Ecdysozoa</taxon>
        <taxon>Nematoda</taxon>
        <taxon>Chromadorea</taxon>
        <taxon>Rhabditida</taxon>
        <taxon>Rhabditina</taxon>
        <taxon>Diplogasteromorpha</taxon>
        <taxon>Diplogasteroidea</taxon>
        <taxon>Neodiplogasteridae</taxon>
        <taxon>Pristionchus</taxon>
    </lineage>
</organism>
<gene>
    <name evidence="2" type="ORF">PMAYCL1PPCAC_06213</name>
</gene>
<evidence type="ECO:0000313" key="3">
    <source>
        <dbReference type="Proteomes" id="UP001328107"/>
    </source>
</evidence>
<name>A0AAN5C3R8_9BILA</name>
<dbReference type="Proteomes" id="UP001328107">
    <property type="component" value="Unassembled WGS sequence"/>
</dbReference>
<accession>A0AAN5C3R8</accession>
<evidence type="ECO:0000256" key="1">
    <source>
        <dbReference type="SAM" id="Phobius"/>
    </source>
</evidence>
<protein>
    <submittedName>
        <fullName evidence="2">Uncharacterized protein</fullName>
    </submittedName>
</protein>
<proteinExistence type="predicted"/>